<dbReference type="RefSeq" id="WP_089944609.1">
    <property type="nucleotide sequence ID" value="NZ_FNOI01000001.1"/>
</dbReference>
<dbReference type="PANTHER" id="PTHR38674">
    <property type="entry name" value="ALKANE 1-MONOOXYGENASE 1"/>
    <property type="match status" value="1"/>
</dbReference>
<evidence type="ECO:0000256" key="3">
    <source>
        <dbReference type="ARBA" id="ARBA00022475"/>
    </source>
</evidence>
<keyword evidence="3" id="KW-1003">Cell membrane</keyword>
<accession>A0A1H2SA21</accession>
<name>A0A1H2SA21_9RHOB</name>
<dbReference type="AlphaFoldDB" id="A0A1H2SA21"/>
<keyword evidence="15" id="KW-1185">Reference proteome</keyword>
<keyword evidence="5 12" id="KW-0812">Transmembrane</keyword>
<keyword evidence="9" id="KW-0408">Iron</keyword>
<reference evidence="15" key="1">
    <citation type="submission" date="2016-10" db="EMBL/GenBank/DDBJ databases">
        <authorList>
            <person name="Varghese N."/>
            <person name="Submissions S."/>
        </authorList>
    </citation>
    <scope>NUCLEOTIDE SEQUENCE [LARGE SCALE GENOMIC DNA]</scope>
    <source>
        <strain evidence="15">DSM 26922</strain>
    </source>
</reference>
<evidence type="ECO:0000256" key="10">
    <source>
        <dbReference type="ARBA" id="ARBA00023033"/>
    </source>
</evidence>
<comment type="subcellular location">
    <subcellularLocation>
        <location evidence="1">Cell inner membrane</location>
        <topology evidence="1">Multi-pass membrane protein</topology>
    </subcellularLocation>
</comment>
<evidence type="ECO:0000256" key="2">
    <source>
        <dbReference type="ARBA" id="ARBA00010823"/>
    </source>
</evidence>
<sequence>MPRSFLAFTLATLFPLPFLVAGAIFGGWAVWIALFYITLFVAGVDEFVPAMDRDGEAADDEDADLLSLVLVGVHFFLLFLMVWALSGHGTRLFSLDGLALFAATGLFLGQVSNSNAHELIHRGARGLRRAGKWVYISLLFGHHASAHPLVHHTHVATPKDPNSSRMNESFYSFLRRAWVGSFRAGLRAEETRLAQVGIGRWSMRNPYILYVGGAAAMLFASLLIAGWRGVAVHLLLASFAQIQLMLSDYVQHYGLERRELENGAFEPVDARHSWNAPHWLSSLWMLNAPRHSDHHAHPAKRYTALDVPERGAAPMLPHALPVMACIALYPKLWRKVMNPHAEAWRSV</sequence>
<dbReference type="STRING" id="670155.SAMN04488001_0748"/>
<evidence type="ECO:0000256" key="5">
    <source>
        <dbReference type="ARBA" id="ARBA00022692"/>
    </source>
</evidence>
<dbReference type="OrthoDB" id="4759734at2"/>
<feature type="domain" description="Fatty acid desaturase" evidence="13">
    <location>
        <begin position="99"/>
        <end position="306"/>
    </location>
</feature>
<evidence type="ECO:0000256" key="12">
    <source>
        <dbReference type="SAM" id="Phobius"/>
    </source>
</evidence>
<protein>
    <submittedName>
        <fullName evidence="14">Alkane 1-monooxygenase</fullName>
    </submittedName>
</protein>
<evidence type="ECO:0000256" key="9">
    <source>
        <dbReference type="ARBA" id="ARBA00023004"/>
    </source>
</evidence>
<evidence type="ECO:0000313" key="14">
    <source>
        <dbReference type="EMBL" id="SDW28521.1"/>
    </source>
</evidence>
<dbReference type="GO" id="GO:0005886">
    <property type="term" value="C:plasma membrane"/>
    <property type="evidence" value="ECO:0007669"/>
    <property type="project" value="UniProtKB-SubCell"/>
</dbReference>
<proteinExistence type="inferred from homology"/>
<evidence type="ECO:0000313" key="15">
    <source>
        <dbReference type="Proteomes" id="UP000199441"/>
    </source>
</evidence>
<dbReference type="GO" id="GO:0046872">
    <property type="term" value="F:metal ion binding"/>
    <property type="evidence" value="ECO:0007669"/>
    <property type="project" value="UniProtKB-KW"/>
</dbReference>
<dbReference type="EMBL" id="FNOI01000001">
    <property type="protein sequence ID" value="SDW28521.1"/>
    <property type="molecule type" value="Genomic_DNA"/>
</dbReference>
<dbReference type="Pfam" id="PF00487">
    <property type="entry name" value="FA_desaturase"/>
    <property type="match status" value="1"/>
</dbReference>
<feature type="transmembrane region" description="Helical" evidence="12">
    <location>
        <begin position="92"/>
        <end position="112"/>
    </location>
</feature>
<keyword evidence="6" id="KW-0479">Metal-binding</keyword>
<organism evidence="14 15">
    <name type="scientific">Litoreibacter albidus</name>
    <dbReference type="NCBI Taxonomy" id="670155"/>
    <lineage>
        <taxon>Bacteria</taxon>
        <taxon>Pseudomonadati</taxon>
        <taxon>Pseudomonadota</taxon>
        <taxon>Alphaproteobacteria</taxon>
        <taxon>Rhodobacterales</taxon>
        <taxon>Roseobacteraceae</taxon>
        <taxon>Litoreibacter</taxon>
    </lineage>
</organism>
<comment type="similarity">
    <text evidence="2">Belongs to the fatty acid desaturase type 1 family. AlkB subfamily.</text>
</comment>
<keyword evidence="7 12" id="KW-1133">Transmembrane helix</keyword>
<evidence type="ECO:0000256" key="4">
    <source>
        <dbReference type="ARBA" id="ARBA00022519"/>
    </source>
</evidence>
<dbReference type="InterPro" id="IPR005804">
    <property type="entry name" value="FA_desaturase_dom"/>
</dbReference>
<keyword evidence="8" id="KW-0560">Oxidoreductase</keyword>
<dbReference type="GO" id="GO:0004497">
    <property type="term" value="F:monooxygenase activity"/>
    <property type="evidence" value="ECO:0007669"/>
    <property type="project" value="UniProtKB-KW"/>
</dbReference>
<keyword evidence="10 14" id="KW-0503">Monooxygenase</keyword>
<evidence type="ECO:0000256" key="1">
    <source>
        <dbReference type="ARBA" id="ARBA00004429"/>
    </source>
</evidence>
<evidence type="ECO:0000256" key="8">
    <source>
        <dbReference type="ARBA" id="ARBA00023002"/>
    </source>
</evidence>
<evidence type="ECO:0000256" key="6">
    <source>
        <dbReference type="ARBA" id="ARBA00022723"/>
    </source>
</evidence>
<dbReference type="CDD" id="cd03512">
    <property type="entry name" value="Alkane-hydroxylase"/>
    <property type="match status" value="1"/>
</dbReference>
<keyword evidence="4" id="KW-0997">Cell inner membrane</keyword>
<keyword evidence="11 12" id="KW-0472">Membrane</keyword>
<dbReference type="GO" id="GO:0006629">
    <property type="term" value="P:lipid metabolic process"/>
    <property type="evidence" value="ECO:0007669"/>
    <property type="project" value="InterPro"/>
</dbReference>
<dbReference type="InterPro" id="IPR033885">
    <property type="entry name" value="AlkB/XylM"/>
</dbReference>
<dbReference type="Proteomes" id="UP000199441">
    <property type="component" value="Unassembled WGS sequence"/>
</dbReference>
<evidence type="ECO:0000256" key="7">
    <source>
        <dbReference type="ARBA" id="ARBA00022989"/>
    </source>
</evidence>
<feature type="transmembrane region" description="Helical" evidence="12">
    <location>
        <begin position="207"/>
        <end position="225"/>
    </location>
</feature>
<dbReference type="PANTHER" id="PTHR38674:SF1">
    <property type="entry name" value="ALKANE 1-MONOOXYGENASE 1"/>
    <property type="match status" value="1"/>
</dbReference>
<feature type="transmembrane region" description="Helical" evidence="12">
    <location>
        <begin position="63"/>
        <end position="86"/>
    </location>
</feature>
<gene>
    <name evidence="14" type="ORF">SAMN04488001_0748</name>
</gene>
<feature type="transmembrane region" description="Helical" evidence="12">
    <location>
        <begin position="32"/>
        <end position="51"/>
    </location>
</feature>
<evidence type="ECO:0000259" key="13">
    <source>
        <dbReference type="Pfam" id="PF00487"/>
    </source>
</evidence>
<evidence type="ECO:0000256" key="11">
    <source>
        <dbReference type="ARBA" id="ARBA00023136"/>
    </source>
</evidence>